<dbReference type="WBParaSite" id="PgR197_g005_t04">
    <property type="protein sequence ID" value="PgR197_g005_t04"/>
    <property type="gene ID" value="PgR197_g005"/>
</dbReference>
<proteinExistence type="predicted"/>
<evidence type="ECO:0000256" key="1">
    <source>
        <dbReference type="SAM" id="MobiDB-lite"/>
    </source>
</evidence>
<organism evidence="2 3">
    <name type="scientific">Parascaris univalens</name>
    <name type="common">Nematode worm</name>
    <dbReference type="NCBI Taxonomy" id="6257"/>
    <lineage>
        <taxon>Eukaryota</taxon>
        <taxon>Metazoa</taxon>
        <taxon>Ecdysozoa</taxon>
        <taxon>Nematoda</taxon>
        <taxon>Chromadorea</taxon>
        <taxon>Rhabditida</taxon>
        <taxon>Spirurina</taxon>
        <taxon>Ascaridomorpha</taxon>
        <taxon>Ascaridoidea</taxon>
        <taxon>Ascarididae</taxon>
        <taxon>Parascaris</taxon>
    </lineage>
</organism>
<feature type="region of interest" description="Disordered" evidence="1">
    <location>
        <begin position="171"/>
        <end position="264"/>
    </location>
</feature>
<dbReference type="Proteomes" id="UP000887569">
    <property type="component" value="Unplaced"/>
</dbReference>
<feature type="compositionally biased region" description="Polar residues" evidence="1">
    <location>
        <begin position="411"/>
        <end position="422"/>
    </location>
</feature>
<sequence>MQPLPKLLHVDTSSSVEAKGKWSDAWFIYAHNEDGPRFSLYKDSTTKKGPEVSVNITAIANDIRFGRTSYRIVNRPNSSSKDSRIHDSCFLSIPLEKSSKKSIKREVLWLCTLSVLELYDLVKLISYSLAVMKIQPPAYNHDDSVNSIYSLHRYKPMAFIAETTWERFYDCPPQQSSPAQTENSQMNRSSSMMALTEKKASKALKGKTLKNDQKEASKSLNTLSELPYQEYDEVPEVSDEKQNEKLPEETLDDESTKKLSEETLDDESKNILYSEKHYEKTIMKTPLDKIQLSYDSSAHMENPFEESPIEKQNSQQREAEDIYEGRISSVSQNAARFDHQNDDSCYDNPQEQQSDVCIKLRSTEQLGDLNAASKFTARISQSVDVEMQLSLSRCRELNEKPMLAPKPKKPQTASSPPLSISPTAFGTVTSSLPTPTKFILRAAPLPSRTISDPSDNNKNACDSDDVFTIVSFTLRPSEESKMMNLSETMQSVPLKLKISDLQVENGDDSHRVMVSIEQPNETPMAYNDREEDTTLLNLQKGPEFDEMDSMETLDAKIKGSTPIARSPSLISSPIAYTRSEYDLRTTNEANLMPNGGATQLGGVRLSVWIGRPLAYLEVYLSRKR</sequence>
<name>A0A915CI31_PARUN</name>
<keyword evidence="2" id="KW-1185">Reference proteome</keyword>
<dbReference type="AlphaFoldDB" id="A0A915CI31"/>
<feature type="compositionally biased region" description="Basic and acidic residues" evidence="1">
    <location>
        <begin position="238"/>
        <end position="264"/>
    </location>
</feature>
<accession>A0A915CI31</accession>
<evidence type="ECO:0000313" key="3">
    <source>
        <dbReference type="WBParaSite" id="PgR197_g005_t04"/>
    </source>
</evidence>
<feature type="compositionally biased region" description="Polar residues" evidence="1">
    <location>
        <begin position="173"/>
        <end position="193"/>
    </location>
</feature>
<evidence type="ECO:0000313" key="2">
    <source>
        <dbReference type="Proteomes" id="UP000887569"/>
    </source>
</evidence>
<protein>
    <submittedName>
        <fullName evidence="3">PH domain-containing protein</fullName>
    </submittedName>
</protein>
<reference evidence="3" key="1">
    <citation type="submission" date="2022-11" db="UniProtKB">
        <authorList>
            <consortium name="WormBaseParasite"/>
        </authorList>
    </citation>
    <scope>IDENTIFICATION</scope>
</reference>
<feature type="region of interest" description="Disordered" evidence="1">
    <location>
        <begin position="399"/>
        <end position="422"/>
    </location>
</feature>